<keyword evidence="4" id="KW-0808">Transferase</keyword>
<dbReference type="InterPro" id="IPR036890">
    <property type="entry name" value="HATPase_C_sf"/>
</dbReference>
<dbReference type="Proteomes" id="UP001056535">
    <property type="component" value="Chromosome"/>
</dbReference>
<dbReference type="InterPro" id="IPR011712">
    <property type="entry name" value="Sig_transdc_His_kin_sub3_dim/P"/>
</dbReference>
<protein>
    <recommendedName>
        <fullName evidence="2">histidine kinase</fullName>
        <ecNumber evidence="2">2.7.13.3</ecNumber>
    </recommendedName>
</protein>
<name>A0ABY4YHQ7_9MICO</name>
<dbReference type="GO" id="GO:0016301">
    <property type="term" value="F:kinase activity"/>
    <property type="evidence" value="ECO:0007669"/>
    <property type="project" value="UniProtKB-KW"/>
</dbReference>
<feature type="transmembrane region" description="Helical" evidence="9">
    <location>
        <begin position="51"/>
        <end position="70"/>
    </location>
</feature>
<keyword evidence="9" id="KW-0472">Membrane</keyword>
<comment type="catalytic activity">
    <reaction evidence="1">
        <text>ATP + protein L-histidine = ADP + protein N-phospho-L-histidine.</text>
        <dbReference type="EC" id="2.7.13.3"/>
    </reaction>
</comment>
<evidence type="ECO:0000256" key="5">
    <source>
        <dbReference type="ARBA" id="ARBA00022741"/>
    </source>
</evidence>
<reference evidence="11" key="1">
    <citation type="submission" date="2022-06" db="EMBL/GenBank/DDBJ databases">
        <title>Ornithinimicrobium JY.X270.</title>
        <authorList>
            <person name="Huang Y."/>
        </authorList>
    </citation>
    <scope>NUCLEOTIDE SEQUENCE</scope>
    <source>
        <strain evidence="11">JY.X270</strain>
    </source>
</reference>
<keyword evidence="6 11" id="KW-0418">Kinase</keyword>
<evidence type="ECO:0000313" key="12">
    <source>
        <dbReference type="Proteomes" id="UP001056535"/>
    </source>
</evidence>
<dbReference type="InterPro" id="IPR003594">
    <property type="entry name" value="HATPase_dom"/>
</dbReference>
<dbReference type="InterPro" id="IPR025828">
    <property type="entry name" value="Put_sensor_dom"/>
</dbReference>
<evidence type="ECO:0000256" key="1">
    <source>
        <dbReference type="ARBA" id="ARBA00000085"/>
    </source>
</evidence>
<keyword evidence="9" id="KW-0812">Transmembrane</keyword>
<dbReference type="Pfam" id="PF13796">
    <property type="entry name" value="Sensor"/>
    <property type="match status" value="1"/>
</dbReference>
<feature type="transmembrane region" description="Helical" evidence="9">
    <location>
        <begin position="164"/>
        <end position="184"/>
    </location>
</feature>
<organism evidence="11 12">
    <name type="scientific">Ornithinimicrobium cryptoxanthini</name>
    <dbReference type="NCBI Taxonomy" id="2934161"/>
    <lineage>
        <taxon>Bacteria</taxon>
        <taxon>Bacillati</taxon>
        <taxon>Actinomycetota</taxon>
        <taxon>Actinomycetes</taxon>
        <taxon>Micrococcales</taxon>
        <taxon>Ornithinimicrobiaceae</taxon>
        <taxon>Ornithinimicrobium</taxon>
    </lineage>
</organism>
<keyword evidence="5" id="KW-0547">Nucleotide-binding</keyword>
<evidence type="ECO:0000256" key="3">
    <source>
        <dbReference type="ARBA" id="ARBA00022553"/>
    </source>
</evidence>
<evidence type="ECO:0000256" key="4">
    <source>
        <dbReference type="ARBA" id="ARBA00022679"/>
    </source>
</evidence>
<evidence type="ECO:0000256" key="6">
    <source>
        <dbReference type="ARBA" id="ARBA00022777"/>
    </source>
</evidence>
<proteinExistence type="predicted"/>
<evidence type="ECO:0000256" key="9">
    <source>
        <dbReference type="SAM" id="Phobius"/>
    </source>
</evidence>
<dbReference type="SUPFAM" id="SSF55874">
    <property type="entry name" value="ATPase domain of HSP90 chaperone/DNA topoisomerase II/histidine kinase"/>
    <property type="match status" value="1"/>
</dbReference>
<dbReference type="SMART" id="SM00387">
    <property type="entry name" value="HATPase_c"/>
    <property type="match status" value="1"/>
</dbReference>
<evidence type="ECO:0000256" key="2">
    <source>
        <dbReference type="ARBA" id="ARBA00012438"/>
    </source>
</evidence>
<evidence type="ECO:0000313" key="11">
    <source>
        <dbReference type="EMBL" id="USQ75888.1"/>
    </source>
</evidence>
<accession>A0ABY4YHQ7</accession>
<dbReference type="Gene3D" id="3.30.565.10">
    <property type="entry name" value="Histidine kinase-like ATPase, C-terminal domain"/>
    <property type="match status" value="1"/>
</dbReference>
<keyword evidence="12" id="KW-1185">Reference proteome</keyword>
<dbReference type="EC" id="2.7.13.3" evidence="2"/>
<dbReference type="EMBL" id="CP099490">
    <property type="protein sequence ID" value="USQ75888.1"/>
    <property type="molecule type" value="Genomic_DNA"/>
</dbReference>
<dbReference type="RefSeq" id="WP_252620424.1">
    <property type="nucleotide sequence ID" value="NZ_CP099490.1"/>
</dbReference>
<keyword evidence="8" id="KW-0902">Two-component regulatory system</keyword>
<feature type="transmembrane region" description="Helical" evidence="9">
    <location>
        <begin position="21"/>
        <end position="45"/>
    </location>
</feature>
<sequence>MPTAPTPARSLLRQWLRGWRHVTFLVLNLLTGLVALALIVCIIVGAVLLVAAGAGVLLLWPALWLAWLFAKAEIGRLEAFTGRRITPHVSTGQPRWVTTLGVSSAHRRAAAYSGLHALWGLLTGGLVSALLANCLALLALPLYAGRIPEVGVHLLGVVPLHSTAAWVGAWVVALVVLLLLPLAARQVTQVDTQLVRSLLGQDPEEEIAQLSERVETLTTSRTETVDSVESERRRIERDLHDGPQQRLVAIAMDLGMARERLAHDPEGARGLLDKAHLASKEAIVEMRHVARGITPPILADRGLDAAVSALAARSAVPVTVEVRGVDRLDPTTEAIGYYCVSELLTNVAKHSQARQATVRLDLHRHLSPPALLIEVEDDGVGGADPRGGTGLVGLRQRVTSVDGTLAVRSPAGGPTTVVIQLPARPAPTTPKEIR</sequence>
<feature type="domain" description="Histidine kinase/HSP90-like ATPase" evidence="10">
    <location>
        <begin position="331"/>
        <end position="425"/>
    </location>
</feature>
<keyword evidence="3" id="KW-0597">Phosphoprotein</keyword>
<dbReference type="PANTHER" id="PTHR24421:SF10">
    <property type="entry name" value="NITRATE_NITRITE SENSOR PROTEIN NARQ"/>
    <property type="match status" value="1"/>
</dbReference>
<dbReference type="PANTHER" id="PTHR24421">
    <property type="entry name" value="NITRATE/NITRITE SENSOR PROTEIN NARX-RELATED"/>
    <property type="match status" value="1"/>
</dbReference>
<dbReference type="InterPro" id="IPR050482">
    <property type="entry name" value="Sensor_HK_TwoCompSys"/>
</dbReference>
<evidence type="ECO:0000259" key="10">
    <source>
        <dbReference type="SMART" id="SM00387"/>
    </source>
</evidence>
<gene>
    <name evidence="11" type="ORF">NF557_14990</name>
</gene>
<dbReference type="Pfam" id="PF07730">
    <property type="entry name" value="HisKA_3"/>
    <property type="match status" value="1"/>
</dbReference>
<keyword evidence="9" id="KW-1133">Transmembrane helix</keyword>
<evidence type="ECO:0000256" key="8">
    <source>
        <dbReference type="ARBA" id="ARBA00023012"/>
    </source>
</evidence>
<keyword evidence="7" id="KW-0067">ATP-binding</keyword>
<feature type="transmembrane region" description="Helical" evidence="9">
    <location>
        <begin position="117"/>
        <end position="144"/>
    </location>
</feature>
<dbReference type="Pfam" id="PF02518">
    <property type="entry name" value="HATPase_c"/>
    <property type="match status" value="1"/>
</dbReference>
<dbReference type="CDD" id="cd16917">
    <property type="entry name" value="HATPase_UhpB-NarQ-NarX-like"/>
    <property type="match status" value="1"/>
</dbReference>
<evidence type="ECO:0000256" key="7">
    <source>
        <dbReference type="ARBA" id="ARBA00022840"/>
    </source>
</evidence>
<dbReference type="Gene3D" id="1.20.5.1930">
    <property type="match status" value="1"/>
</dbReference>